<keyword evidence="13 21" id="KW-0479">Metal-binding</keyword>
<evidence type="ECO:0000259" key="27">
    <source>
        <dbReference type="PROSITE" id="PS50972"/>
    </source>
</evidence>
<evidence type="ECO:0000256" key="14">
    <source>
        <dbReference type="ARBA" id="ARBA00022737"/>
    </source>
</evidence>
<feature type="domain" description="AdoMet activation" evidence="28">
    <location>
        <begin position="893"/>
        <end position="1220"/>
    </location>
</feature>
<dbReference type="Proteomes" id="UP000648239">
    <property type="component" value="Unassembled WGS sequence"/>
</dbReference>
<dbReference type="PROSITE" id="PS50974">
    <property type="entry name" value="ADOMET_ACTIVATION"/>
    <property type="match status" value="1"/>
</dbReference>
<dbReference type="InterPro" id="IPR036724">
    <property type="entry name" value="Cobalamin-bd_sf"/>
</dbReference>
<evidence type="ECO:0000259" key="30">
    <source>
        <dbReference type="PROSITE" id="PS51337"/>
    </source>
</evidence>
<feature type="binding site" evidence="22 24">
    <location>
        <position position="310"/>
    </location>
    <ligand>
        <name>Zn(2+)</name>
        <dbReference type="ChEBI" id="CHEBI:29105"/>
    </ligand>
</feature>
<dbReference type="FunFam" id="3.20.20.330:FF:000001">
    <property type="entry name" value="Methionine synthase"/>
    <property type="match status" value="1"/>
</dbReference>
<reference evidence="31 32" key="1">
    <citation type="submission" date="2020-08" db="EMBL/GenBank/DDBJ databases">
        <title>Acidobacteriota in marine sediments use diverse sulfur dissimilation pathways.</title>
        <authorList>
            <person name="Wasmund K."/>
        </authorList>
    </citation>
    <scope>NUCLEOTIDE SEQUENCE [LARGE SCALE GENOMIC DNA]</scope>
    <source>
        <strain evidence="31">MAG AM4</strain>
    </source>
</reference>
<evidence type="ECO:0000256" key="11">
    <source>
        <dbReference type="ARBA" id="ARBA00022679"/>
    </source>
</evidence>
<dbReference type="InterPro" id="IPR011005">
    <property type="entry name" value="Dihydropteroate_synth-like_sf"/>
</dbReference>
<dbReference type="InterPro" id="IPR003726">
    <property type="entry name" value="HCY_dom"/>
</dbReference>
<feature type="region of interest" description="Disordered" evidence="25">
    <location>
        <begin position="123"/>
        <end position="144"/>
    </location>
</feature>
<dbReference type="CDD" id="cd02069">
    <property type="entry name" value="methionine_synthase_B12_BD"/>
    <property type="match status" value="1"/>
</dbReference>
<dbReference type="Gene3D" id="3.40.50.280">
    <property type="entry name" value="Cobalamin-binding domain"/>
    <property type="match status" value="1"/>
</dbReference>
<dbReference type="SUPFAM" id="SSF47644">
    <property type="entry name" value="Methionine synthase domain"/>
    <property type="match status" value="1"/>
</dbReference>
<dbReference type="FunFam" id="3.20.20.20:FF:000002">
    <property type="entry name" value="Methionine synthase"/>
    <property type="match status" value="1"/>
</dbReference>
<dbReference type="Gene3D" id="3.10.196.10">
    <property type="entry name" value="Vitamin B12-dependent methionine synthase, activation domain"/>
    <property type="match status" value="1"/>
</dbReference>
<evidence type="ECO:0000256" key="2">
    <source>
        <dbReference type="ARBA" id="ARBA00001947"/>
    </source>
</evidence>
<evidence type="ECO:0000256" key="23">
    <source>
        <dbReference type="PIRSR" id="PIRSR000381-2"/>
    </source>
</evidence>
<dbReference type="InterPro" id="IPR036589">
    <property type="entry name" value="HCY_dom_sf"/>
</dbReference>
<keyword evidence="10 21" id="KW-0846">Cobalamin</keyword>
<evidence type="ECO:0000256" key="8">
    <source>
        <dbReference type="ARBA" id="ARBA00022603"/>
    </source>
</evidence>
<dbReference type="NCBIfam" id="TIGR02082">
    <property type="entry name" value="metH"/>
    <property type="match status" value="1"/>
</dbReference>
<dbReference type="SUPFAM" id="SSF56507">
    <property type="entry name" value="Methionine synthase activation domain-like"/>
    <property type="match status" value="1"/>
</dbReference>
<dbReference type="EMBL" id="JACXWD010000005">
    <property type="protein sequence ID" value="MBD3867009.1"/>
    <property type="molecule type" value="Genomic_DNA"/>
</dbReference>
<gene>
    <name evidence="31" type="primary">metH</name>
    <name evidence="31" type="ORF">IFK94_02700</name>
</gene>
<dbReference type="GO" id="GO:0032259">
    <property type="term" value="P:methylation"/>
    <property type="evidence" value="ECO:0007669"/>
    <property type="project" value="UniProtKB-KW"/>
</dbReference>
<feature type="binding site" evidence="23">
    <location>
        <begin position="755"/>
        <end position="759"/>
    </location>
    <ligand>
        <name>methylcob(III)alamin</name>
        <dbReference type="ChEBI" id="CHEBI:28115"/>
    </ligand>
</feature>
<comment type="cofactor">
    <cofactor evidence="3 21 22">
        <name>methylcob(III)alamin</name>
        <dbReference type="ChEBI" id="CHEBI:28115"/>
    </cofactor>
</comment>
<evidence type="ECO:0000259" key="26">
    <source>
        <dbReference type="PROSITE" id="PS50970"/>
    </source>
</evidence>
<keyword evidence="16 21" id="KW-0486">Methionine biosynthesis</keyword>
<dbReference type="GO" id="GO:0008270">
    <property type="term" value="F:zinc ion binding"/>
    <property type="evidence" value="ECO:0007669"/>
    <property type="project" value="UniProtKB-UniRule"/>
</dbReference>
<dbReference type="PROSITE" id="PS50972">
    <property type="entry name" value="PTERIN_BINDING"/>
    <property type="match status" value="1"/>
</dbReference>
<comment type="similarity">
    <text evidence="5">Belongs to the vitamin-B12 dependent methionine synthase family.</text>
</comment>
<keyword evidence="15 21" id="KW-0862">Zinc</keyword>
<evidence type="ECO:0000256" key="6">
    <source>
        <dbReference type="ARBA" id="ARBA00012032"/>
    </source>
</evidence>
<dbReference type="PROSITE" id="PS51337">
    <property type="entry name" value="B12_BINDING_NTER"/>
    <property type="match status" value="1"/>
</dbReference>
<evidence type="ECO:0000256" key="20">
    <source>
        <dbReference type="NCBIfam" id="TIGR02082"/>
    </source>
</evidence>
<evidence type="ECO:0000256" key="19">
    <source>
        <dbReference type="ARBA" id="ARBA00031040"/>
    </source>
</evidence>
<organism evidence="31 32">
    <name type="scientific">Candidatus Polarisedimenticola svalbardensis</name>
    <dbReference type="NCBI Taxonomy" id="2886004"/>
    <lineage>
        <taxon>Bacteria</taxon>
        <taxon>Pseudomonadati</taxon>
        <taxon>Acidobacteriota</taxon>
        <taxon>Candidatus Polarisedimenticolia</taxon>
        <taxon>Candidatus Polarisedimenticolales</taxon>
        <taxon>Candidatus Polarisedimenticolaceae</taxon>
        <taxon>Candidatus Polarisedimenticola</taxon>
    </lineage>
</organism>
<evidence type="ECO:0000256" key="24">
    <source>
        <dbReference type="PROSITE-ProRule" id="PRU00333"/>
    </source>
</evidence>
<comment type="pathway">
    <text evidence="4 21">Amino-acid biosynthesis; L-methionine biosynthesis via de novo pathway; L-methionine from L-homocysteine (MetH route): step 1/1.</text>
</comment>
<dbReference type="Pfam" id="PF02310">
    <property type="entry name" value="B12-binding"/>
    <property type="match status" value="1"/>
</dbReference>
<dbReference type="Gene3D" id="1.10.288.10">
    <property type="entry name" value="Cobalamin-dependent Methionine Synthase, domain 2"/>
    <property type="match status" value="1"/>
</dbReference>
<feature type="binding site" evidence="22 24">
    <location>
        <position position="309"/>
    </location>
    <ligand>
        <name>Zn(2+)</name>
        <dbReference type="ChEBI" id="CHEBI:29105"/>
    </ligand>
</feature>
<evidence type="ECO:0000256" key="22">
    <source>
        <dbReference type="PIRSR" id="PIRSR000381-1"/>
    </source>
</evidence>
<dbReference type="InterPro" id="IPR000489">
    <property type="entry name" value="Pterin-binding_dom"/>
</dbReference>
<dbReference type="UniPathway" id="UPA00051">
    <property type="reaction ID" value="UER00081"/>
</dbReference>
<dbReference type="GO" id="GO:0046653">
    <property type="term" value="P:tetrahydrofolate metabolic process"/>
    <property type="evidence" value="ECO:0007669"/>
    <property type="project" value="TreeGrafter"/>
</dbReference>
<feature type="binding site" evidence="23">
    <location>
        <position position="1131"/>
    </location>
    <ligand>
        <name>S-adenosyl-L-methionine</name>
        <dbReference type="ChEBI" id="CHEBI:59789"/>
    </ligand>
</feature>
<dbReference type="Pfam" id="PF02965">
    <property type="entry name" value="Met_synt_B12"/>
    <property type="match status" value="1"/>
</dbReference>
<evidence type="ECO:0000256" key="5">
    <source>
        <dbReference type="ARBA" id="ARBA00010398"/>
    </source>
</evidence>
<evidence type="ECO:0000256" key="12">
    <source>
        <dbReference type="ARBA" id="ARBA00022691"/>
    </source>
</evidence>
<keyword evidence="8 21" id="KW-0489">Methyltransferase</keyword>
<dbReference type="Pfam" id="PF00809">
    <property type="entry name" value="Pterin_bind"/>
    <property type="match status" value="1"/>
</dbReference>
<dbReference type="EC" id="2.1.1.13" evidence="6 20"/>
<dbReference type="GO" id="GO:0050667">
    <property type="term" value="P:homocysteine metabolic process"/>
    <property type="evidence" value="ECO:0007669"/>
    <property type="project" value="TreeGrafter"/>
</dbReference>
<evidence type="ECO:0000256" key="18">
    <source>
        <dbReference type="ARBA" id="ARBA00025552"/>
    </source>
</evidence>
<feature type="binding site" evidence="23">
    <location>
        <position position="807"/>
    </location>
    <ligand>
        <name>methylcob(III)alamin</name>
        <dbReference type="ChEBI" id="CHEBI:28115"/>
    </ligand>
</feature>
<dbReference type="GO" id="GO:0031419">
    <property type="term" value="F:cobalamin binding"/>
    <property type="evidence" value="ECO:0007669"/>
    <property type="project" value="UniProtKB-UniRule"/>
</dbReference>
<feature type="domain" description="B12-binding" evidence="29">
    <location>
        <begin position="745"/>
        <end position="880"/>
    </location>
</feature>
<dbReference type="SMART" id="SM01018">
    <property type="entry name" value="B12-binding_2"/>
    <property type="match status" value="1"/>
</dbReference>
<evidence type="ECO:0000256" key="9">
    <source>
        <dbReference type="ARBA" id="ARBA00022605"/>
    </source>
</evidence>
<comment type="cofactor">
    <cofactor evidence="2 21 24">
        <name>Zn(2+)</name>
        <dbReference type="ChEBI" id="CHEBI:29105"/>
    </cofactor>
</comment>
<evidence type="ECO:0000256" key="4">
    <source>
        <dbReference type="ARBA" id="ARBA00005178"/>
    </source>
</evidence>
<evidence type="ECO:0000259" key="29">
    <source>
        <dbReference type="PROSITE" id="PS51332"/>
    </source>
</evidence>
<keyword evidence="17 21" id="KW-0170">Cobalt</keyword>
<evidence type="ECO:0000313" key="32">
    <source>
        <dbReference type="Proteomes" id="UP000648239"/>
    </source>
</evidence>
<dbReference type="InterPro" id="IPR003759">
    <property type="entry name" value="Cbl-bd_cap"/>
</dbReference>
<feature type="binding site" evidence="23">
    <location>
        <position position="943"/>
    </location>
    <ligand>
        <name>S-adenosyl-L-methionine</name>
        <dbReference type="ChEBI" id="CHEBI:59789"/>
    </ligand>
</feature>
<evidence type="ECO:0000256" key="3">
    <source>
        <dbReference type="ARBA" id="ARBA00001956"/>
    </source>
</evidence>
<feature type="domain" description="B12-binding N-terminal" evidence="30">
    <location>
        <begin position="646"/>
        <end position="740"/>
    </location>
</feature>
<dbReference type="NCBIfam" id="NF007024">
    <property type="entry name" value="PRK09490.1"/>
    <property type="match status" value="1"/>
</dbReference>
<evidence type="ECO:0000259" key="28">
    <source>
        <dbReference type="PROSITE" id="PS50974"/>
    </source>
</evidence>
<dbReference type="Gene3D" id="3.20.20.330">
    <property type="entry name" value="Homocysteine-binding-like domain"/>
    <property type="match status" value="1"/>
</dbReference>
<feature type="binding site" evidence="23">
    <location>
        <position position="803"/>
    </location>
    <ligand>
        <name>methylcob(III)alamin</name>
        <dbReference type="ChEBI" id="CHEBI:28115"/>
    </ligand>
</feature>
<dbReference type="PANTHER" id="PTHR45833">
    <property type="entry name" value="METHIONINE SYNTHASE"/>
    <property type="match status" value="1"/>
</dbReference>
<dbReference type="InterPro" id="IPR011822">
    <property type="entry name" value="MetH"/>
</dbReference>
<dbReference type="Pfam" id="PF02607">
    <property type="entry name" value="B12-binding_2"/>
    <property type="match status" value="1"/>
</dbReference>
<dbReference type="InterPro" id="IPR033706">
    <property type="entry name" value="Met_synthase_B12-bd"/>
</dbReference>
<feature type="domain" description="Pterin-binding" evidence="27">
    <location>
        <begin position="355"/>
        <end position="616"/>
    </location>
</feature>
<feature type="binding site" evidence="22 24">
    <location>
        <position position="246"/>
    </location>
    <ligand>
        <name>Zn(2+)</name>
        <dbReference type="ChEBI" id="CHEBI:29105"/>
    </ligand>
</feature>
<dbReference type="FunFam" id="1.10.1240.10:FF:000001">
    <property type="entry name" value="Methionine synthase"/>
    <property type="match status" value="1"/>
</dbReference>
<dbReference type="InterPro" id="IPR050554">
    <property type="entry name" value="Met_Synthase/Corrinoid"/>
</dbReference>
<evidence type="ECO:0000256" key="1">
    <source>
        <dbReference type="ARBA" id="ARBA00001700"/>
    </source>
</evidence>
<dbReference type="GO" id="GO:0008705">
    <property type="term" value="F:methionine synthase activity"/>
    <property type="evidence" value="ECO:0007669"/>
    <property type="project" value="UniProtKB-UniRule"/>
</dbReference>
<dbReference type="GO" id="GO:0005829">
    <property type="term" value="C:cytosol"/>
    <property type="evidence" value="ECO:0007669"/>
    <property type="project" value="TreeGrafter"/>
</dbReference>
<evidence type="ECO:0000313" key="31">
    <source>
        <dbReference type="EMBL" id="MBD3867009.1"/>
    </source>
</evidence>
<evidence type="ECO:0000256" key="7">
    <source>
        <dbReference type="ARBA" id="ARBA00013998"/>
    </source>
</evidence>
<keyword evidence="12 21" id="KW-0949">S-adenosyl-L-methionine</keyword>
<dbReference type="CDD" id="cd00740">
    <property type="entry name" value="MeTr"/>
    <property type="match status" value="1"/>
</dbReference>
<dbReference type="Gene3D" id="1.10.1240.10">
    <property type="entry name" value="Methionine synthase domain"/>
    <property type="match status" value="1"/>
</dbReference>
<name>A0A8J6Y0H0_9BACT</name>
<comment type="function">
    <text evidence="18 21">Catalyzes the transfer of a methyl group from methyl-cobalamin to homocysteine, yielding enzyme-bound cob(I)alamin and methionine. Subsequently, remethylates the cofactor using methyltetrahydrofolate.</text>
</comment>
<keyword evidence="9 21" id="KW-0028">Amino-acid biosynthesis</keyword>
<evidence type="ECO:0000256" key="17">
    <source>
        <dbReference type="ARBA" id="ARBA00023285"/>
    </source>
</evidence>
<comment type="catalytic activity">
    <reaction evidence="1 21">
        <text>(6S)-5-methyl-5,6,7,8-tetrahydrofolate + L-homocysteine = (6S)-5,6,7,8-tetrahydrofolate + L-methionine</text>
        <dbReference type="Rhea" id="RHEA:11172"/>
        <dbReference type="ChEBI" id="CHEBI:18608"/>
        <dbReference type="ChEBI" id="CHEBI:57453"/>
        <dbReference type="ChEBI" id="CHEBI:57844"/>
        <dbReference type="ChEBI" id="CHEBI:58199"/>
        <dbReference type="EC" id="2.1.1.13"/>
    </reaction>
</comment>
<dbReference type="Gene3D" id="3.20.20.20">
    <property type="entry name" value="Dihydropteroate synthase-like"/>
    <property type="match status" value="1"/>
</dbReference>
<comment type="domain">
    <text evidence="21">Modular enzyme with four functionally distinct domains. The isolated Hcy-binding domain catalyzes methyl transfer from free methylcobalamin to homocysteine. The Hcy-binding domain in association with the pterin-binding domain catalyzes the methylation of cob(I)alamin by methyltetrahydrofolate and the methylation of homocysteine. The B12-binding domain binds the cofactor. The AdoMet activation domain binds S-adenosyl-L-methionine. Under aerobic conditions cob(I)alamin can be converted to inactive cob(II)alamin. Reductive methylation by S-adenosyl-L-methionine and flavodoxin regenerates methylcobalamin.</text>
</comment>
<comment type="caution">
    <text evidence="31">The sequence shown here is derived from an EMBL/GenBank/DDBJ whole genome shotgun (WGS) entry which is preliminary data.</text>
</comment>
<evidence type="ECO:0000256" key="15">
    <source>
        <dbReference type="ARBA" id="ARBA00022833"/>
    </source>
</evidence>
<feature type="binding site" description="axial binding residue" evidence="22">
    <location>
        <position position="758"/>
    </location>
    <ligand>
        <name>methylcob(III)alamin</name>
        <dbReference type="ChEBI" id="CHEBI:28115"/>
    </ligand>
    <ligandPart>
        <name>Co</name>
        <dbReference type="ChEBI" id="CHEBI:27638"/>
    </ligandPart>
</feature>
<evidence type="ECO:0000256" key="25">
    <source>
        <dbReference type="SAM" id="MobiDB-lite"/>
    </source>
</evidence>
<keyword evidence="14" id="KW-0677">Repeat</keyword>
<evidence type="ECO:0000256" key="21">
    <source>
        <dbReference type="PIRNR" id="PIRNR000381"/>
    </source>
</evidence>
<keyword evidence="11 21" id="KW-0808">Transferase</keyword>
<dbReference type="PANTHER" id="PTHR45833:SF1">
    <property type="entry name" value="METHIONINE SYNTHASE"/>
    <property type="match status" value="1"/>
</dbReference>
<dbReference type="AlphaFoldDB" id="A0A8J6Y0H0"/>
<dbReference type="PIRSF" id="PIRSF000381">
    <property type="entry name" value="MetH"/>
    <property type="match status" value="1"/>
</dbReference>
<dbReference type="PROSITE" id="PS50970">
    <property type="entry name" value="HCY"/>
    <property type="match status" value="1"/>
</dbReference>
<feature type="domain" description="Hcy-binding" evidence="26">
    <location>
        <begin position="4"/>
        <end position="324"/>
    </location>
</feature>
<evidence type="ECO:0000256" key="16">
    <source>
        <dbReference type="ARBA" id="ARBA00023167"/>
    </source>
</evidence>
<accession>A0A8J6Y0H0</accession>
<dbReference type="InterPro" id="IPR037010">
    <property type="entry name" value="VitB12-dep_Met_synth_activ_sf"/>
</dbReference>
<feature type="binding site" evidence="23">
    <location>
        <begin position="1186"/>
        <end position="1187"/>
    </location>
    <ligand>
        <name>S-adenosyl-L-methionine</name>
        <dbReference type="ChEBI" id="CHEBI:59789"/>
    </ligand>
</feature>
<protein>
    <recommendedName>
        <fullName evidence="7 20">Methionine synthase</fullName>
        <ecNumber evidence="6 20">2.1.1.13</ecNumber>
    </recommendedName>
    <alternativeName>
        <fullName evidence="19 21">5-methyltetrahydrofolate--homocysteine methyltransferase</fullName>
    </alternativeName>
</protein>
<feature type="binding site" evidence="23">
    <location>
        <position position="690"/>
    </location>
    <ligand>
        <name>methylcob(III)alamin</name>
        <dbReference type="ChEBI" id="CHEBI:28115"/>
    </ligand>
</feature>
<dbReference type="PROSITE" id="PS51332">
    <property type="entry name" value="B12_BINDING"/>
    <property type="match status" value="1"/>
</dbReference>
<dbReference type="InterPro" id="IPR036594">
    <property type="entry name" value="Meth_synthase_dom"/>
</dbReference>
<dbReference type="SUPFAM" id="SSF51717">
    <property type="entry name" value="Dihydropteroate synthetase-like"/>
    <property type="match status" value="1"/>
</dbReference>
<evidence type="ECO:0000256" key="10">
    <source>
        <dbReference type="ARBA" id="ARBA00022628"/>
    </source>
</evidence>
<feature type="binding site" evidence="23">
    <location>
        <position position="859"/>
    </location>
    <ligand>
        <name>methylcob(III)alamin</name>
        <dbReference type="ChEBI" id="CHEBI:28115"/>
    </ligand>
</feature>
<dbReference type="Pfam" id="PF02574">
    <property type="entry name" value="S-methyl_trans"/>
    <property type="match status" value="1"/>
</dbReference>
<dbReference type="SUPFAM" id="SSF52242">
    <property type="entry name" value="Cobalamin (vitamin B12)-binding domain"/>
    <property type="match status" value="1"/>
</dbReference>
<dbReference type="SUPFAM" id="SSF82282">
    <property type="entry name" value="Homocysteine S-methyltransferase"/>
    <property type="match status" value="1"/>
</dbReference>
<dbReference type="InterPro" id="IPR004223">
    <property type="entry name" value="VitB12-dep_Met_synth_activ_dom"/>
</dbReference>
<sequence length="1220" mass="132908">MEADRELNRLMARRILVMDGAMGTMAQSYKLSEADFRGSEFADHPTDLQGCNDLLSITQPDILREIHHRYLSAGADIIETNTFTATPISLLDYGLEDHAFAINKAAAVAAVAAAEEATAANPDKPRFAAGSIGPTNRTASLSPDVENPSLRSVTFDELVASYHEQVRGLMAGGVHLLAPETTFDTLNLKAALFAISRYFEENKVRVPVLASLTIMDAGGRTLSGQTLEAAWISIEHADPFCVGLNCALGPEQMEPHLEELSRICHLPLACYPNAGLPNELGGYDLTPDGMAAFMGRFAREGWVNIVGGCCGTGPDHIAAVAAAVEGVQPRTPAVRSPYTRYAGLEPLTVRPDSNFQMIGERTNVSGSRKFARLIREGDYETALEVARHQVEGGANLLDINVDEGLLDGVKVMTTFLNHLGAEPAISRIPIMLDSSNWAVLEAGLKCVQGKAVVNSISLKEGEDAFRRQAGLVRRYGAAVVVMAFDEDGQAADLERKISILQRAYRILTEEVGFPARDIVMDPNVLTVATGMEEHNGYGVAFIESIRRLKQLCPGVKFSGGISNVSFSFRGNEPVREAMHAAFLYHAIEAGLDMGIVNAGQLAVYDDIPEDLLNRVEDVLLDRRTDGTDRLVEFAGTVKGKGKARTVDDAWRSGDVAERLSHALVHGIVDHVEADTEEARQALGRPLDVIEGPLMAGMARVGDLFGAGKMFLPQVVRSARVMKKAVAVLEPYMEAEKAGGSGRQFRGKIVMATVKGDVHDIGKNIVGVVLGCNNYEVIDLGVMVSADRILAAAKEQNADLVGLSGLITPSLDEMVHVASEMKRREFSVPLLIGGATTSKKHTAVRIAPQYPHGVIHVPDASRAAETLSKLLGDDAALFLGEIGDQQEKVRDNFHAATVELLTMADAEAKKPVVEFSAESVPEPTFTGIRTLEAFPLEQIAMYIDWSPFFHAWELKGVYPAILKHPKYGEEAERLLADGRRLLENMVDNNRLTAKAVYGLFPAGSDGNDVVLFRDESRQEELTRFHFLRQQQPGSRDRPQYCLADFIAPVTGTVPDHLGAFVVTTGIGLEEVVGRFEEEHDDYRAIVARALADRLAEAFAELLHQKIRREWRHGEPLPLPIQELVKERYQGIRPVPGYPACPDHSEKRILFDLLNAEAATGVQLTENFAMTPTSSVAGLYFAHPKAKYFSLGKIGRDQLEPYAARRGVTPEAAAKWLGTVLV</sequence>
<dbReference type="InterPro" id="IPR006158">
    <property type="entry name" value="Cobalamin-bd"/>
</dbReference>
<evidence type="ECO:0000256" key="13">
    <source>
        <dbReference type="ARBA" id="ARBA00022723"/>
    </source>
</evidence>
<proteinExistence type="inferred from homology"/>